<protein>
    <submittedName>
        <fullName evidence="2">DNA polymerase III polC-type</fullName>
    </submittedName>
</protein>
<dbReference type="PANTHER" id="PTHR32294">
    <property type="entry name" value="DNA POLYMERASE III SUBUNIT ALPHA"/>
    <property type="match status" value="1"/>
</dbReference>
<dbReference type="AlphaFoldDB" id="W4V314"/>
<dbReference type="InterPro" id="IPR004805">
    <property type="entry name" value="DnaE2/DnaE/PolC"/>
</dbReference>
<gene>
    <name evidence="2" type="ORF">JCM21531_879</name>
</gene>
<feature type="domain" description="DNA polymerase helix-hairpin-helix motif" evidence="1">
    <location>
        <begin position="140"/>
        <end position="188"/>
    </location>
</feature>
<dbReference type="Proteomes" id="UP000019109">
    <property type="component" value="Unassembled WGS sequence"/>
</dbReference>
<dbReference type="Gene3D" id="1.10.150.870">
    <property type="match status" value="1"/>
</dbReference>
<dbReference type="PANTHER" id="PTHR32294:SF5">
    <property type="entry name" value="DNA POLYMERASE III POLC-TYPE"/>
    <property type="match status" value="1"/>
</dbReference>
<evidence type="ECO:0000259" key="1">
    <source>
        <dbReference type="Pfam" id="PF14579"/>
    </source>
</evidence>
<name>W4V314_9FIRM</name>
<dbReference type="Pfam" id="PF14579">
    <property type="entry name" value="HHH_6"/>
    <property type="match status" value="1"/>
</dbReference>
<reference evidence="2" key="1">
    <citation type="journal article" date="2014" name="Genome Announc.">
        <title>Draft Genome Sequence of Clostridium straminisolvens Strain JCM 21531T, Isolated from a Cellulose-Degrading Bacterial Community.</title>
        <authorList>
            <person name="Yuki M."/>
            <person name="Oshima K."/>
            <person name="Suda W."/>
            <person name="Sakamoto M."/>
            <person name="Kitamura K."/>
            <person name="Iida T."/>
            <person name="Hattori M."/>
            <person name="Ohkuma M."/>
        </authorList>
    </citation>
    <scope>NUCLEOTIDE SEQUENCE [LARGE SCALE GENOMIC DNA]</scope>
    <source>
        <strain evidence="2">JCM 21531</strain>
    </source>
</reference>
<sequence length="195" mass="22665">MLNLIHYGLPNKTAFKIMEDVRKGKGLKEEYEQIMREKNVPDWYIGSCKKIKYMFPKAHAAAYVMMAFRIAWFKVYYPEAFYATYFTVRADEFDAAMMCHGKDRVINKIREFELKGNNMTQKEKNTLTILEVANEMYARGIKFLPIDIYKSDAVKFKIEKDGLRPPLNALQGLGTSAAQSIVEARNNGELYLWMT</sequence>
<comment type="caution">
    <text evidence="2">The sequence shown here is derived from an EMBL/GenBank/DDBJ whole genome shotgun (WGS) entry which is preliminary data.</text>
</comment>
<dbReference type="GO" id="GO:0008408">
    <property type="term" value="F:3'-5' exonuclease activity"/>
    <property type="evidence" value="ECO:0007669"/>
    <property type="project" value="InterPro"/>
</dbReference>
<dbReference type="STRING" id="1294263.JCM21531_879"/>
<dbReference type="Gene3D" id="6.10.140.1510">
    <property type="match status" value="1"/>
</dbReference>
<dbReference type="GO" id="GO:0006260">
    <property type="term" value="P:DNA replication"/>
    <property type="evidence" value="ECO:0007669"/>
    <property type="project" value="InterPro"/>
</dbReference>
<organism evidence="2 3">
    <name type="scientific">Acetivibrio straminisolvens JCM 21531</name>
    <dbReference type="NCBI Taxonomy" id="1294263"/>
    <lineage>
        <taxon>Bacteria</taxon>
        <taxon>Bacillati</taxon>
        <taxon>Bacillota</taxon>
        <taxon>Clostridia</taxon>
        <taxon>Eubacteriales</taxon>
        <taxon>Oscillospiraceae</taxon>
        <taxon>Acetivibrio</taxon>
    </lineage>
</organism>
<evidence type="ECO:0000313" key="3">
    <source>
        <dbReference type="Proteomes" id="UP000019109"/>
    </source>
</evidence>
<keyword evidence="3" id="KW-1185">Reference proteome</keyword>
<dbReference type="EMBL" id="BAVR01000007">
    <property type="protein sequence ID" value="GAE87507.1"/>
    <property type="molecule type" value="Genomic_DNA"/>
</dbReference>
<proteinExistence type="predicted"/>
<dbReference type="InterPro" id="IPR029460">
    <property type="entry name" value="DNAPol_HHH"/>
</dbReference>
<evidence type="ECO:0000313" key="2">
    <source>
        <dbReference type="EMBL" id="GAE87507.1"/>
    </source>
</evidence>
<accession>W4V314</accession>